<proteinExistence type="predicted"/>
<feature type="region of interest" description="Disordered" evidence="1">
    <location>
        <begin position="1"/>
        <end position="21"/>
    </location>
</feature>
<feature type="compositionally biased region" description="Basic and acidic residues" evidence="1">
    <location>
        <begin position="10"/>
        <end position="21"/>
    </location>
</feature>
<feature type="compositionally biased region" description="Basic residues" evidence="1">
    <location>
        <begin position="75"/>
        <end position="84"/>
    </location>
</feature>
<sequence>GFGAETLNKSQHDERPLFYEPEPKHANPQCIIAAYFWTSSSKHTFLHGCDWTGGRGGTGTPTPSFLIQLRDPRGNRGHGLRRGYKVSTDPGVQGPLLDAAHTELSQLHSTKEGEHSDISVPCPGKRGDRKSCKPGPLEGRATSPGRVQGGPGCFKRVNSLYI</sequence>
<protein>
    <submittedName>
        <fullName evidence="2">Uncharacterized protein</fullName>
    </submittedName>
</protein>
<evidence type="ECO:0000313" key="2">
    <source>
        <dbReference type="Ensembl" id="ENSGACP00000009890.1"/>
    </source>
</evidence>
<dbReference type="Bgee" id="ENSGACG00000007460">
    <property type="expression patterns" value="Expressed in camera-type eye and 13 other cell types or tissues"/>
</dbReference>
<name>G3NX21_GASAC</name>
<dbReference type="InParanoid" id="G3NX21"/>
<reference evidence="2" key="2">
    <citation type="submission" date="2024-04" db="UniProtKB">
        <authorList>
            <consortium name="Ensembl"/>
        </authorList>
    </citation>
    <scope>IDENTIFICATION</scope>
</reference>
<dbReference type="Ensembl" id="ENSGACT00000009912.1">
    <property type="protein sequence ID" value="ENSGACP00000009890.1"/>
    <property type="gene ID" value="ENSGACG00000007460.1"/>
</dbReference>
<organism evidence="2">
    <name type="scientific">Gasterosteus aculeatus</name>
    <name type="common">Three-spined stickleback</name>
    <dbReference type="NCBI Taxonomy" id="69293"/>
    <lineage>
        <taxon>Eukaryota</taxon>
        <taxon>Metazoa</taxon>
        <taxon>Chordata</taxon>
        <taxon>Craniata</taxon>
        <taxon>Vertebrata</taxon>
        <taxon>Euteleostomi</taxon>
        <taxon>Actinopterygii</taxon>
        <taxon>Neopterygii</taxon>
        <taxon>Teleostei</taxon>
        <taxon>Neoteleostei</taxon>
        <taxon>Acanthomorphata</taxon>
        <taxon>Eupercaria</taxon>
        <taxon>Perciformes</taxon>
        <taxon>Cottioidei</taxon>
        <taxon>Gasterosteales</taxon>
        <taxon>Gasterosteidae</taxon>
        <taxon>Gasterosteus</taxon>
    </lineage>
</organism>
<feature type="region of interest" description="Disordered" evidence="1">
    <location>
        <begin position="60"/>
        <end position="152"/>
    </location>
</feature>
<dbReference type="AlphaFoldDB" id="G3NX21"/>
<reference evidence="2" key="1">
    <citation type="submission" date="2006-01" db="EMBL/GenBank/DDBJ databases">
        <authorList>
            <person name="Lindblad-Toh K."/>
            <person name="Mauceli E."/>
            <person name="Grabherr M."/>
            <person name="Chang J.L."/>
            <person name="Lander E.S."/>
        </authorList>
    </citation>
    <scope>NUCLEOTIDE SEQUENCE [LARGE SCALE GENOMIC DNA]</scope>
</reference>
<accession>G3NX21</accession>
<evidence type="ECO:0000256" key="1">
    <source>
        <dbReference type="SAM" id="MobiDB-lite"/>
    </source>
</evidence>